<gene>
    <name evidence="6" type="ORF">E3N88_27497</name>
</gene>
<feature type="region of interest" description="Disordered" evidence="3">
    <location>
        <begin position="373"/>
        <end position="408"/>
    </location>
</feature>
<dbReference type="InterPro" id="IPR015425">
    <property type="entry name" value="FH2_Formin"/>
</dbReference>
<evidence type="ECO:0000313" key="6">
    <source>
        <dbReference type="EMBL" id="KAD4178906.1"/>
    </source>
</evidence>
<dbReference type="Proteomes" id="UP000326396">
    <property type="component" value="Linkage Group LG4"/>
</dbReference>
<feature type="compositionally biased region" description="Pro residues" evidence="3">
    <location>
        <begin position="424"/>
        <end position="529"/>
    </location>
</feature>
<feature type="region of interest" description="Disordered" evidence="3">
    <location>
        <begin position="239"/>
        <end position="270"/>
    </location>
</feature>
<dbReference type="SUPFAM" id="SSF101447">
    <property type="entry name" value="Formin homology 2 domain (FH2 domain)"/>
    <property type="match status" value="1"/>
</dbReference>
<protein>
    <recommendedName>
        <fullName evidence="2">Formin-like protein</fullName>
    </recommendedName>
</protein>
<evidence type="ECO:0000256" key="2">
    <source>
        <dbReference type="RuleBase" id="RU361260"/>
    </source>
</evidence>
<feature type="region of interest" description="Disordered" evidence="3">
    <location>
        <begin position="961"/>
        <end position="1002"/>
    </location>
</feature>
<comment type="similarity">
    <text evidence="1">Belongs to the formin-like family. Class-I subfamily.</text>
</comment>
<dbReference type="PROSITE" id="PS51444">
    <property type="entry name" value="FH2"/>
    <property type="match status" value="1"/>
</dbReference>
<dbReference type="GO" id="GO:0051015">
    <property type="term" value="F:actin filament binding"/>
    <property type="evidence" value="ECO:0007669"/>
    <property type="project" value="InterPro"/>
</dbReference>
<dbReference type="PANTHER" id="PTHR23213:SF360">
    <property type="entry name" value="FORMIN-LIKE PROTEIN"/>
    <property type="match status" value="1"/>
</dbReference>
<feature type="compositionally biased region" description="Basic and acidic residues" evidence="3">
    <location>
        <begin position="537"/>
        <end position="552"/>
    </location>
</feature>
<evidence type="ECO:0000256" key="3">
    <source>
        <dbReference type="SAM" id="MobiDB-lite"/>
    </source>
</evidence>
<feature type="region of interest" description="Disordered" evidence="3">
    <location>
        <begin position="421"/>
        <end position="552"/>
    </location>
</feature>
<reference evidence="6 7" key="1">
    <citation type="submission" date="2019-05" db="EMBL/GenBank/DDBJ databases">
        <title>Mikania micrantha, genome provides insights into the molecular mechanism of rapid growth.</title>
        <authorList>
            <person name="Liu B."/>
        </authorList>
    </citation>
    <scope>NUCLEOTIDE SEQUENCE [LARGE SCALE GENOMIC DNA]</scope>
    <source>
        <strain evidence="6">NLD-2019</strain>
        <tissue evidence="6">Leaf</tissue>
    </source>
</reference>
<feature type="compositionally biased region" description="Polar residues" evidence="3">
    <location>
        <begin position="256"/>
        <end position="270"/>
    </location>
</feature>
<dbReference type="PANTHER" id="PTHR23213">
    <property type="entry name" value="FORMIN-RELATED"/>
    <property type="match status" value="1"/>
</dbReference>
<dbReference type="Gene3D" id="1.20.58.2220">
    <property type="entry name" value="Formin, FH2 domain"/>
    <property type="match status" value="1"/>
</dbReference>
<dbReference type="Pfam" id="PF02181">
    <property type="entry name" value="FH2"/>
    <property type="match status" value="1"/>
</dbReference>
<keyword evidence="7" id="KW-1185">Reference proteome</keyword>
<accession>A0A5N6MXV6</accession>
<proteinExistence type="inferred from homology"/>
<name>A0A5N6MXV6_9ASTR</name>
<evidence type="ECO:0000256" key="4">
    <source>
        <dbReference type="SAM" id="Phobius"/>
    </source>
</evidence>
<sequence length="1022" mass="111599">MLYSTHATAGTIGNKSAIPRLSPSAMTAICCAAKAGSAELKVEKIAPAMAVPVIEIVAGGFGDGDERDGFGGERLGGSFSVLTPVGFPAPTTVVVMAANGGGGGDWLREEKGVGRGDLIWANCETELMHIIEAFKDLQSSSNHETLSEHYRLLKSIAYQDLYIKKTLLDCLNAKNVAIPESGETKQTRKWYMEYLQYFSLGPDHDHRNRRLVESVAPALSPGPSPSPAVAPSITRPPSPPFFPLLPNDPNLGRETQAPTGSGANVQSSNRSNDTHKKIVIAVVVTAITTFLLAAFLFFCCYIRACGKRRRQPFLDSSLKQNDENPFLHLSSSDHSISGASYTSYDNSVHKYGNTGNESIYVNSKMQKMDSRIPLGIPLQHPPGRVESSLQSSPGWVELPLQPPPGRVESSKRLSVNLAAAMPSAAPPPPPATKPPATGPPPRPATKPPAAGPPPPPVPKPPAAGPPPPPVPKPPATGPPPPPAPKPPAAGPPPPPPPRGGPPPPQPPSKPAGPRPPPPPGAGALPPRPPGAYQRPPRPLEESSHSSSDEADASKAKLKPFFWDKVMANPDQSMVWHQIKSGSFQFSEEMIETLFGYNATDKNKDHSRKNSASQDPTFQYIQIIDPKKAQNLSIQLRALNVTTEEIRDALKEGNELPAELVQTLIKTAPTADEELKLRMYNGDLAHLGTAERFLKMLIEIPFAFKRLESLLFMCTFQEEESMVKESFTTLEAACVELRKSRLFLKLLEAVLKTGNRMNDGTFRGSAQAFKLDTLLKLSDVKGIDGKTTLLHFVVQEIIRSEGLKAARTARESKSFKTEDLLKETSLSSQETEERYRMLGLQVVSGLSSELENVKKAAIVDADGLTSLVSSLGRALVKAREFINTDLKKIEGDEFQKILMNFVKNTEKDIAWMIEEEKRIKSLIKNTTDYFHGKSGKDEGLRLFVIVRDFLIILDKVCKEVKSDPVRTPRPQKNDDLHPEIQRQDDPVAGGPSEPRQSPFFDQRQRLFPAIIERRMDDSSSDED</sequence>
<comment type="caution">
    <text evidence="6">The sequence shown here is derived from an EMBL/GenBank/DDBJ whole genome shotgun (WGS) entry which is preliminary data.</text>
</comment>
<keyword evidence="4" id="KW-0472">Membrane</keyword>
<evidence type="ECO:0000256" key="1">
    <source>
        <dbReference type="ARBA" id="ARBA00025793"/>
    </source>
</evidence>
<keyword evidence="4" id="KW-1133">Transmembrane helix</keyword>
<evidence type="ECO:0000313" key="7">
    <source>
        <dbReference type="Proteomes" id="UP000326396"/>
    </source>
</evidence>
<feature type="compositionally biased region" description="Basic and acidic residues" evidence="3">
    <location>
        <begin position="961"/>
        <end position="984"/>
    </location>
</feature>
<dbReference type="InterPro" id="IPR042201">
    <property type="entry name" value="FH2_Formin_sf"/>
</dbReference>
<dbReference type="InterPro" id="IPR027643">
    <property type="entry name" value="Formin-like_plant"/>
</dbReference>
<dbReference type="GO" id="GO:0045010">
    <property type="term" value="P:actin nucleation"/>
    <property type="evidence" value="ECO:0007669"/>
    <property type="project" value="InterPro"/>
</dbReference>
<dbReference type="AlphaFoldDB" id="A0A5N6MXV6"/>
<dbReference type="SMART" id="SM00498">
    <property type="entry name" value="FH2"/>
    <property type="match status" value="1"/>
</dbReference>
<feature type="transmembrane region" description="Helical" evidence="4">
    <location>
        <begin position="278"/>
        <end position="302"/>
    </location>
</feature>
<dbReference type="OrthoDB" id="1668162at2759"/>
<evidence type="ECO:0000259" key="5">
    <source>
        <dbReference type="PROSITE" id="PS51444"/>
    </source>
</evidence>
<organism evidence="6 7">
    <name type="scientific">Mikania micrantha</name>
    <name type="common">bitter vine</name>
    <dbReference type="NCBI Taxonomy" id="192012"/>
    <lineage>
        <taxon>Eukaryota</taxon>
        <taxon>Viridiplantae</taxon>
        <taxon>Streptophyta</taxon>
        <taxon>Embryophyta</taxon>
        <taxon>Tracheophyta</taxon>
        <taxon>Spermatophyta</taxon>
        <taxon>Magnoliopsida</taxon>
        <taxon>eudicotyledons</taxon>
        <taxon>Gunneridae</taxon>
        <taxon>Pentapetalae</taxon>
        <taxon>asterids</taxon>
        <taxon>campanulids</taxon>
        <taxon>Asterales</taxon>
        <taxon>Asteraceae</taxon>
        <taxon>Asteroideae</taxon>
        <taxon>Heliantheae alliance</taxon>
        <taxon>Eupatorieae</taxon>
        <taxon>Mikania</taxon>
    </lineage>
</organism>
<keyword evidence="4" id="KW-0812">Transmembrane</keyword>
<feature type="domain" description="FH2" evidence="5">
    <location>
        <begin position="547"/>
        <end position="978"/>
    </location>
</feature>
<dbReference type="EMBL" id="SZYD01000014">
    <property type="protein sequence ID" value="KAD4178906.1"/>
    <property type="molecule type" value="Genomic_DNA"/>
</dbReference>